<sequence length="145" mass="15559">MSSITIPSQYGYVLATALTSVIYLASLSIKVGSARKAAGVPYPYAYAEKAEAEKDPKKNIFNCTQRAHQNTLEFFPIYITLLLMGGISHPIIATSSGAAWLIGRFIYVSGYTTGQPAKRIPGAAGQLSLLANLAASFHTVYRLLA</sequence>
<dbReference type="GO" id="GO:0005635">
    <property type="term" value="C:nuclear envelope"/>
    <property type="evidence" value="ECO:0007669"/>
    <property type="project" value="TreeGrafter"/>
</dbReference>
<evidence type="ECO:0000256" key="18">
    <source>
        <dbReference type="ARBA" id="ARBA00069748"/>
    </source>
</evidence>
<evidence type="ECO:0000256" key="7">
    <source>
        <dbReference type="ARBA" id="ARBA00023098"/>
    </source>
</evidence>
<keyword evidence="3 21" id="KW-0812">Transmembrane</keyword>
<evidence type="ECO:0000256" key="9">
    <source>
        <dbReference type="ARBA" id="ARBA00023136"/>
    </source>
</evidence>
<dbReference type="Proteomes" id="UP000077315">
    <property type="component" value="Unassembled WGS sequence"/>
</dbReference>
<evidence type="ECO:0000256" key="20">
    <source>
        <dbReference type="ARBA" id="ARBA00076908"/>
    </source>
</evidence>
<dbReference type="PANTHER" id="PTHR10250:SF26">
    <property type="entry name" value="GLUTATHIONE S-TRANSFERASE 3, MITOCHONDRIAL"/>
    <property type="match status" value="1"/>
</dbReference>
<dbReference type="Gene3D" id="1.20.120.550">
    <property type="entry name" value="Membrane associated eicosanoid/glutathione metabolism-like domain"/>
    <property type="match status" value="1"/>
</dbReference>
<evidence type="ECO:0000256" key="1">
    <source>
        <dbReference type="ARBA" id="ARBA00004374"/>
    </source>
</evidence>
<keyword evidence="11" id="KW-0456">Lyase</keyword>
<keyword evidence="5 21" id="KW-1133">Transmembrane helix</keyword>
<dbReference type="Pfam" id="PF01124">
    <property type="entry name" value="MAPEG"/>
    <property type="match status" value="1"/>
</dbReference>
<evidence type="ECO:0000256" key="16">
    <source>
        <dbReference type="ARBA" id="ARBA00049298"/>
    </source>
</evidence>
<dbReference type="InterPro" id="IPR023352">
    <property type="entry name" value="MAPEG-like_dom_sf"/>
</dbReference>
<keyword evidence="10" id="KW-0564">Palmitate</keyword>
<evidence type="ECO:0000313" key="22">
    <source>
        <dbReference type="EMBL" id="OAD79896.1"/>
    </source>
</evidence>
<keyword evidence="2" id="KW-0808">Transferase</keyword>
<evidence type="ECO:0000256" key="14">
    <source>
        <dbReference type="ARBA" id="ARBA00037916"/>
    </source>
</evidence>
<evidence type="ECO:0000256" key="4">
    <source>
        <dbReference type="ARBA" id="ARBA00022787"/>
    </source>
</evidence>
<dbReference type="GeneID" id="28995616"/>
<dbReference type="GO" id="GO:0005741">
    <property type="term" value="C:mitochondrial outer membrane"/>
    <property type="evidence" value="ECO:0007669"/>
    <property type="project" value="UniProtKB-SubCell"/>
</dbReference>
<dbReference type="OrthoDB" id="410651at2759"/>
<comment type="pathway">
    <text evidence="14">Lipid metabolism; arachidonate metabolism.</text>
</comment>
<evidence type="ECO:0000256" key="10">
    <source>
        <dbReference type="ARBA" id="ARBA00023139"/>
    </source>
</evidence>
<dbReference type="AlphaFoldDB" id="A0A162Q468"/>
<keyword evidence="4" id="KW-1000">Mitochondrion outer membrane</keyword>
<dbReference type="GO" id="GO:0004364">
    <property type="term" value="F:glutathione transferase activity"/>
    <property type="evidence" value="ECO:0007669"/>
    <property type="project" value="TreeGrafter"/>
</dbReference>
<comment type="subcellular location">
    <subcellularLocation>
        <location evidence="1">Mitochondrion outer membrane</location>
        <topology evidence="1">Multi-pass membrane protein</topology>
    </subcellularLocation>
</comment>
<evidence type="ECO:0000256" key="11">
    <source>
        <dbReference type="ARBA" id="ARBA00023239"/>
    </source>
</evidence>
<evidence type="ECO:0000256" key="19">
    <source>
        <dbReference type="ARBA" id="ARBA00075145"/>
    </source>
</evidence>
<dbReference type="GO" id="GO:0004464">
    <property type="term" value="F:leukotriene-C4 synthase activity"/>
    <property type="evidence" value="ECO:0007669"/>
    <property type="project" value="UniProtKB-EC"/>
</dbReference>
<evidence type="ECO:0000256" key="12">
    <source>
        <dbReference type="ARBA" id="ARBA00023288"/>
    </source>
</evidence>
<gene>
    <name evidence="22" type="ORF">PHYBLDRAFT_162950</name>
</gene>
<evidence type="ECO:0000256" key="21">
    <source>
        <dbReference type="SAM" id="Phobius"/>
    </source>
</evidence>
<dbReference type="GO" id="GO:0004602">
    <property type="term" value="F:glutathione peroxidase activity"/>
    <property type="evidence" value="ECO:0007669"/>
    <property type="project" value="TreeGrafter"/>
</dbReference>
<evidence type="ECO:0000256" key="3">
    <source>
        <dbReference type="ARBA" id="ARBA00022692"/>
    </source>
</evidence>
<evidence type="ECO:0000256" key="8">
    <source>
        <dbReference type="ARBA" id="ARBA00023128"/>
    </source>
</evidence>
<accession>A0A162Q468</accession>
<comment type="catalytic activity">
    <reaction evidence="16">
        <text>leukotriene C4 = leukotriene A4 + glutathione</text>
        <dbReference type="Rhea" id="RHEA:17617"/>
        <dbReference type="ChEBI" id="CHEBI:57463"/>
        <dbReference type="ChEBI" id="CHEBI:57925"/>
        <dbReference type="ChEBI" id="CHEBI:57973"/>
        <dbReference type="EC" id="4.4.1.20"/>
    </reaction>
    <physiologicalReaction direction="right-to-left" evidence="16">
        <dbReference type="Rhea" id="RHEA:17619"/>
    </physiologicalReaction>
</comment>
<dbReference type="SUPFAM" id="SSF161084">
    <property type="entry name" value="MAPEG domain-like"/>
    <property type="match status" value="1"/>
</dbReference>
<reference evidence="23" key="1">
    <citation type="submission" date="2015-06" db="EMBL/GenBank/DDBJ databases">
        <title>Expansion of signal transduction pathways in fungi by whole-genome duplication.</title>
        <authorList>
            <consortium name="DOE Joint Genome Institute"/>
            <person name="Corrochano L.M."/>
            <person name="Kuo A."/>
            <person name="Marcet-Houben M."/>
            <person name="Polaino S."/>
            <person name="Salamov A."/>
            <person name="Villalobos J.M."/>
            <person name="Alvarez M.I."/>
            <person name="Avalos J."/>
            <person name="Benito E.P."/>
            <person name="Benoit I."/>
            <person name="Burger G."/>
            <person name="Camino L.P."/>
            <person name="Canovas D."/>
            <person name="Cerda-Olmedo E."/>
            <person name="Cheng J.-F."/>
            <person name="Dominguez A."/>
            <person name="Elias M."/>
            <person name="Eslava A.P."/>
            <person name="Glaser F."/>
            <person name="Grimwood J."/>
            <person name="Gutierrez G."/>
            <person name="Heitman J."/>
            <person name="Henrissat B."/>
            <person name="Iturriaga E.A."/>
            <person name="Lang B.F."/>
            <person name="Lavin J.L."/>
            <person name="Lee S."/>
            <person name="Li W."/>
            <person name="Lindquist E."/>
            <person name="Lopez-Garcia S."/>
            <person name="Luque E.M."/>
            <person name="Marcos A.T."/>
            <person name="Martin J."/>
            <person name="McCluskey K."/>
            <person name="Medina H.R."/>
            <person name="Miralles-Duran A."/>
            <person name="Miyazaki A."/>
            <person name="Munoz-Torres E."/>
            <person name="Oguiza J.A."/>
            <person name="Ohm R."/>
            <person name="Olmedo M."/>
            <person name="Orejas M."/>
            <person name="Ortiz-Castellanos L."/>
            <person name="Pisabarro A.G."/>
            <person name="Rodriguez-Romero J."/>
            <person name="Ruiz-Herrera J."/>
            <person name="Ruiz-Vazquez R."/>
            <person name="Sanz C."/>
            <person name="Schackwitz W."/>
            <person name="Schmutz J."/>
            <person name="Shahriari M."/>
            <person name="Shelest E."/>
            <person name="Silva-Franco F."/>
            <person name="Soanes D."/>
            <person name="Syed K."/>
            <person name="Tagua V.G."/>
            <person name="Talbot N.J."/>
            <person name="Thon M."/>
            <person name="De vries R.P."/>
            <person name="Wiebenga A."/>
            <person name="Yadav J.S."/>
            <person name="Braun E.L."/>
            <person name="Baker S."/>
            <person name="Garre V."/>
            <person name="Horwitz B."/>
            <person name="Torres-Martinez S."/>
            <person name="Idnurm A."/>
            <person name="Herrera-Estrella A."/>
            <person name="Gabaldon T."/>
            <person name="Grigoriev I.V."/>
        </authorList>
    </citation>
    <scope>NUCLEOTIDE SEQUENCE [LARGE SCALE GENOMIC DNA]</scope>
    <source>
        <strain evidence="23">NRRL 1555(-)</strain>
    </source>
</reference>
<dbReference type="VEuPathDB" id="FungiDB:PHYBLDRAFT_162950"/>
<keyword evidence="9 21" id="KW-0472">Membrane</keyword>
<evidence type="ECO:0000256" key="6">
    <source>
        <dbReference type="ARBA" id="ARBA00023002"/>
    </source>
</evidence>
<keyword evidence="23" id="KW-1185">Reference proteome</keyword>
<protein>
    <recommendedName>
        <fullName evidence="18">Glutathione S-transferase 3, mitochondrial</fullName>
        <ecNumber evidence="15">4.4.1.20</ecNumber>
    </recommendedName>
    <alternativeName>
        <fullName evidence="19">Glutathione peroxidase MGST3</fullName>
    </alternativeName>
    <alternativeName>
        <fullName evidence="20">LTC4 synthase MGST3</fullName>
    </alternativeName>
</protein>
<comment type="pathway">
    <text evidence="13">Lipid metabolism; leukotriene C4 biosynthesis.</text>
</comment>
<dbReference type="InterPro" id="IPR050997">
    <property type="entry name" value="MAPEG"/>
</dbReference>
<comment type="catalytic activity">
    <reaction evidence="17">
        <text>15-deoxy-Delta(12,14)-prostaglandin J2 + glutathione = 15-deoxy-Delta(12,14)-prostaglandin J2-S-(R)-glutathione</text>
        <dbReference type="Rhea" id="RHEA:75963"/>
        <dbReference type="ChEBI" id="CHEBI:57925"/>
        <dbReference type="ChEBI" id="CHEBI:85236"/>
        <dbReference type="ChEBI" id="CHEBI:194498"/>
    </reaction>
    <physiologicalReaction direction="left-to-right" evidence="17">
        <dbReference type="Rhea" id="RHEA:75964"/>
    </physiologicalReaction>
</comment>
<dbReference type="RefSeq" id="XP_018297936.1">
    <property type="nucleotide sequence ID" value="XM_018434710.1"/>
</dbReference>
<keyword evidence="12" id="KW-0449">Lipoprotein</keyword>
<dbReference type="STRING" id="763407.A0A162Q468"/>
<evidence type="ECO:0000256" key="2">
    <source>
        <dbReference type="ARBA" id="ARBA00022679"/>
    </source>
</evidence>
<keyword evidence="6" id="KW-0560">Oxidoreductase</keyword>
<dbReference type="EMBL" id="KV440972">
    <property type="protein sequence ID" value="OAD79896.1"/>
    <property type="molecule type" value="Genomic_DNA"/>
</dbReference>
<dbReference type="GO" id="GO:0006629">
    <property type="term" value="P:lipid metabolic process"/>
    <property type="evidence" value="ECO:0007669"/>
    <property type="project" value="UniProtKB-KW"/>
</dbReference>
<dbReference type="EC" id="4.4.1.20" evidence="15"/>
<keyword evidence="7" id="KW-0443">Lipid metabolism</keyword>
<dbReference type="InterPro" id="IPR001129">
    <property type="entry name" value="Membr-assoc_MAPEG"/>
</dbReference>
<feature type="transmembrane region" description="Helical" evidence="21">
    <location>
        <begin position="75"/>
        <end position="103"/>
    </location>
</feature>
<evidence type="ECO:0000256" key="15">
    <source>
        <dbReference type="ARBA" id="ARBA00039056"/>
    </source>
</evidence>
<evidence type="ECO:0000256" key="5">
    <source>
        <dbReference type="ARBA" id="ARBA00022989"/>
    </source>
</evidence>
<dbReference type="InParanoid" id="A0A162Q468"/>
<feature type="transmembrane region" description="Helical" evidence="21">
    <location>
        <begin position="12"/>
        <end position="29"/>
    </location>
</feature>
<dbReference type="GO" id="GO:0005783">
    <property type="term" value="C:endoplasmic reticulum"/>
    <property type="evidence" value="ECO:0007669"/>
    <property type="project" value="TreeGrafter"/>
</dbReference>
<organism evidence="22 23">
    <name type="scientific">Phycomyces blakesleeanus (strain ATCC 8743b / DSM 1359 / FGSC 10004 / NBRC 33097 / NRRL 1555)</name>
    <dbReference type="NCBI Taxonomy" id="763407"/>
    <lineage>
        <taxon>Eukaryota</taxon>
        <taxon>Fungi</taxon>
        <taxon>Fungi incertae sedis</taxon>
        <taxon>Mucoromycota</taxon>
        <taxon>Mucoromycotina</taxon>
        <taxon>Mucoromycetes</taxon>
        <taxon>Mucorales</taxon>
        <taxon>Phycomycetaceae</taxon>
        <taxon>Phycomyces</taxon>
    </lineage>
</organism>
<dbReference type="FunFam" id="1.20.120.550:FF:000004">
    <property type="entry name" value="Microsomal glutathione S-transferase 3"/>
    <property type="match status" value="1"/>
</dbReference>
<proteinExistence type="predicted"/>
<name>A0A162Q468_PHYB8</name>
<evidence type="ECO:0000256" key="13">
    <source>
        <dbReference type="ARBA" id="ARBA00037884"/>
    </source>
</evidence>
<dbReference type="PANTHER" id="PTHR10250">
    <property type="entry name" value="MICROSOMAL GLUTATHIONE S-TRANSFERASE"/>
    <property type="match status" value="1"/>
</dbReference>
<evidence type="ECO:0000256" key="17">
    <source>
        <dbReference type="ARBA" id="ARBA00051411"/>
    </source>
</evidence>
<keyword evidence="8" id="KW-0496">Mitochondrion</keyword>
<evidence type="ECO:0000313" key="23">
    <source>
        <dbReference type="Proteomes" id="UP000077315"/>
    </source>
</evidence>